<dbReference type="Gene3D" id="3.30.450.20">
    <property type="entry name" value="PAS domain"/>
    <property type="match status" value="1"/>
</dbReference>
<sequence length="167" mass="18195">MSDATKPKHPDATMRIARPAAHGVSMAQGIDFAALVAAAGDAIVVSDPDGAITVWNPAATRIFGYTAEEAIGRSLDLITPERQRKRHWDGYAKTMRTGVTKYGADVLRVPAIHKDGHALSIAFTVAMLHGPDDQVTGIAAIIRDETQRWNDERDLRRRLADLESRVA</sequence>
<comment type="caution">
    <text evidence="2">The sequence shown here is derived from an EMBL/GenBank/DDBJ whole genome shotgun (WGS) entry which is preliminary data.</text>
</comment>
<dbReference type="NCBIfam" id="TIGR00229">
    <property type="entry name" value="sensory_box"/>
    <property type="match status" value="1"/>
</dbReference>
<feature type="domain" description="PAS" evidence="1">
    <location>
        <begin position="28"/>
        <end position="81"/>
    </location>
</feature>
<dbReference type="EMBL" id="JBEPMM010000009">
    <property type="protein sequence ID" value="MET3693705.1"/>
    <property type="molecule type" value="Genomic_DNA"/>
</dbReference>
<gene>
    <name evidence="2" type="ORF">ABID43_003256</name>
</gene>
<protein>
    <submittedName>
        <fullName evidence="2">PAS domain S-box-containing protein</fullName>
    </submittedName>
</protein>
<dbReference type="CDD" id="cd00130">
    <property type="entry name" value="PAS"/>
    <property type="match status" value="1"/>
</dbReference>
<dbReference type="InterPro" id="IPR035965">
    <property type="entry name" value="PAS-like_dom_sf"/>
</dbReference>
<name>A0ABV2LAG4_9HYPH</name>
<keyword evidence="3" id="KW-1185">Reference proteome</keyword>
<dbReference type="PANTHER" id="PTHR44757:SF2">
    <property type="entry name" value="BIOFILM ARCHITECTURE MAINTENANCE PROTEIN MBAA"/>
    <property type="match status" value="1"/>
</dbReference>
<dbReference type="InterPro" id="IPR000014">
    <property type="entry name" value="PAS"/>
</dbReference>
<accession>A0ABV2LAG4</accession>
<dbReference type="Pfam" id="PF00989">
    <property type="entry name" value="PAS"/>
    <property type="match status" value="1"/>
</dbReference>
<dbReference type="SMART" id="SM00091">
    <property type="entry name" value="PAS"/>
    <property type="match status" value="1"/>
</dbReference>
<proteinExistence type="predicted"/>
<dbReference type="Proteomes" id="UP001549145">
    <property type="component" value="Unassembled WGS sequence"/>
</dbReference>
<dbReference type="InterPro" id="IPR013767">
    <property type="entry name" value="PAS_fold"/>
</dbReference>
<organism evidence="2 3">
    <name type="scientific">Methylobacterium goesingense</name>
    <dbReference type="NCBI Taxonomy" id="243690"/>
    <lineage>
        <taxon>Bacteria</taxon>
        <taxon>Pseudomonadati</taxon>
        <taxon>Pseudomonadota</taxon>
        <taxon>Alphaproteobacteria</taxon>
        <taxon>Hyphomicrobiales</taxon>
        <taxon>Methylobacteriaceae</taxon>
        <taxon>Methylobacterium</taxon>
    </lineage>
</organism>
<evidence type="ECO:0000313" key="2">
    <source>
        <dbReference type="EMBL" id="MET3693705.1"/>
    </source>
</evidence>
<dbReference type="SUPFAM" id="SSF55785">
    <property type="entry name" value="PYP-like sensor domain (PAS domain)"/>
    <property type="match status" value="1"/>
</dbReference>
<evidence type="ECO:0000259" key="1">
    <source>
        <dbReference type="PROSITE" id="PS50112"/>
    </source>
</evidence>
<evidence type="ECO:0000313" key="3">
    <source>
        <dbReference type="Proteomes" id="UP001549145"/>
    </source>
</evidence>
<reference evidence="2 3" key="1">
    <citation type="submission" date="2024-06" db="EMBL/GenBank/DDBJ databases">
        <title>Genomic Encyclopedia of Type Strains, Phase IV (KMG-IV): sequencing the most valuable type-strain genomes for metagenomic binning, comparative biology and taxonomic classification.</title>
        <authorList>
            <person name="Goeker M."/>
        </authorList>
    </citation>
    <scope>NUCLEOTIDE SEQUENCE [LARGE SCALE GENOMIC DNA]</scope>
    <source>
        <strain evidence="2 3">DSM 21331</strain>
    </source>
</reference>
<dbReference type="PROSITE" id="PS50112">
    <property type="entry name" value="PAS"/>
    <property type="match status" value="1"/>
</dbReference>
<dbReference type="PANTHER" id="PTHR44757">
    <property type="entry name" value="DIGUANYLATE CYCLASE DGCP"/>
    <property type="match status" value="1"/>
</dbReference>
<dbReference type="InterPro" id="IPR052155">
    <property type="entry name" value="Biofilm_reg_signaling"/>
</dbReference>